<evidence type="ECO:0000256" key="9">
    <source>
        <dbReference type="ARBA" id="ARBA00012523"/>
    </source>
</evidence>
<evidence type="ECO:0000313" key="20">
    <source>
        <dbReference type="Proteomes" id="UP001295423"/>
    </source>
</evidence>
<keyword evidence="14" id="KW-0067">ATP-binding</keyword>
<comment type="function">
    <text evidence="4">Catalyzes ATP-dependent phosphorylation of adenosylcobinamide and addition of GMP to adenosylcobinamide phosphate.</text>
</comment>
<dbReference type="Gene3D" id="3.40.50.300">
    <property type="entry name" value="P-loop containing nucleotide triphosphate hydrolases"/>
    <property type="match status" value="1"/>
</dbReference>
<evidence type="ECO:0000256" key="3">
    <source>
        <dbReference type="ARBA" id="ARBA00001522"/>
    </source>
</evidence>
<keyword evidence="11" id="KW-0808">Transferase</keyword>
<dbReference type="CDD" id="cd00544">
    <property type="entry name" value="CobU"/>
    <property type="match status" value="1"/>
</dbReference>
<feature type="domain" description="DUF4346" evidence="18">
    <location>
        <begin position="238"/>
        <end position="345"/>
    </location>
</feature>
<dbReference type="EC" id="2.7.7.62" evidence="9"/>
<dbReference type="AlphaFoldDB" id="A0AAD2FYL9"/>
<dbReference type="PANTHER" id="PTHR34848:SF1">
    <property type="entry name" value="BIFUNCTIONAL ADENOSYLCOBALAMIN BIOSYNTHESIS PROTEIN COBU"/>
    <property type="match status" value="1"/>
</dbReference>
<evidence type="ECO:0000256" key="1">
    <source>
        <dbReference type="ARBA" id="ARBA00000312"/>
    </source>
</evidence>
<evidence type="ECO:0000256" key="17">
    <source>
        <dbReference type="ARBA" id="ARBA00030571"/>
    </source>
</evidence>
<dbReference type="GO" id="GO:0043752">
    <property type="term" value="F:adenosylcobinamide kinase activity"/>
    <property type="evidence" value="ECO:0007669"/>
    <property type="project" value="UniProtKB-EC"/>
</dbReference>
<evidence type="ECO:0000256" key="4">
    <source>
        <dbReference type="ARBA" id="ARBA00003889"/>
    </source>
</evidence>
<evidence type="ECO:0000256" key="11">
    <source>
        <dbReference type="ARBA" id="ARBA00022679"/>
    </source>
</evidence>
<comment type="similarity">
    <text evidence="7">Belongs to the CobU/CobP family.</text>
</comment>
<reference evidence="19" key="1">
    <citation type="submission" date="2023-08" db="EMBL/GenBank/DDBJ databases">
        <authorList>
            <person name="Audoor S."/>
            <person name="Bilcke G."/>
        </authorList>
    </citation>
    <scope>NUCLEOTIDE SEQUENCE</scope>
</reference>
<proteinExistence type="inferred from homology"/>
<evidence type="ECO:0000256" key="8">
    <source>
        <dbReference type="ARBA" id="ARBA00012016"/>
    </source>
</evidence>
<accession>A0AAD2FYL9</accession>
<evidence type="ECO:0000256" key="6">
    <source>
        <dbReference type="ARBA" id="ARBA00005159"/>
    </source>
</evidence>
<keyword evidence="10" id="KW-0169">Cobalamin biosynthesis</keyword>
<evidence type="ECO:0000256" key="10">
    <source>
        <dbReference type="ARBA" id="ARBA00022573"/>
    </source>
</evidence>
<evidence type="ECO:0000256" key="14">
    <source>
        <dbReference type="ARBA" id="ARBA00022840"/>
    </source>
</evidence>
<keyword evidence="12" id="KW-0547">Nucleotide-binding</keyword>
<dbReference type="Pfam" id="PF14251">
    <property type="entry name" value="PterinBD-DUF4346"/>
    <property type="match status" value="1"/>
</dbReference>
<protein>
    <recommendedName>
        <fullName evidence="16">Adenosylcobinamide kinase</fullName>
        <ecNumber evidence="8">2.7.1.156</ecNumber>
        <ecNumber evidence="9">2.7.7.62</ecNumber>
    </recommendedName>
    <alternativeName>
        <fullName evidence="17">Adenosylcobinamide-phosphate guanylyltransferase</fullName>
    </alternativeName>
</protein>
<dbReference type="GO" id="GO:0008820">
    <property type="term" value="F:cobinamide phosphate guanylyltransferase activity"/>
    <property type="evidence" value="ECO:0007669"/>
    <property type="project" value="UniProtKB-EC"/>
</dbReference>
<dbReference type="InterPro" id="IPR027417">
    <property type="entry name" value="P-loop_NTPase"/>
</dbReference>
<dbReference type="EC" id="2.7.1.156" evidence="8"/>
<dbReference type="PANTHER" id="PTHR34848">
    <property type="match status" value="1"/>
</dbReference>
<evidence type="ECO:0000256" key="5">
    <source>
        <dbReference type="ARBA" id="ARBA00004692"/>
    </source>
</evidence>
<evidence type="ECO:0000313" key="19">
    <source>
        <dbReference type="EMBL" id="CAJ1957492.1"/>
    </source>
</evidence>
<evidence type="ECO:0000256" key="16">
    <source>
        <dbReference type="ARBA" id="ARBA00029570"/>
    </source>
</evidence>
<comment type="pathway">
    <text evidence="6">Cofactor biosynthesis; adenosylcobalamin biosynthesis; adenosylcobalamin from cob(II)yrinate a,c-diamide: step 5/7.</text>
</comment>
<evidence type="ECO:0000256" key="15">
    <source>
        <dbReference type="ARBA" id="ARBA00023134"/>
    </source>
</evidence>
<keyword evidence="15" id="KW-0342">GTP-binding</keyword>
<gene>
    <name evidence="19" type="ORF">CYCCA115_LOCUS16738</name>
</gene>
<evidence type="ECO:0000256" key="2">
    <source>
        <dbReference type="ARBA" id="ARBA00000711"/>
    </source>
</evidence>
<dbReference type="GO" id="GO:0005525">
    <property type="term" value="F:GTP binding"/>
    <property type="evidence" value="ECO:0007669"/>
    <property type="project" value="UniProtKB-KW"/>
</dbReference>
<sequence>MAATIYLISGGARSGKSRYAEDICEKLSKCPIYLATAQVPKQDSDFQDRIQKHQETRQNTSSGSQWTTIEEPLKPTKHLDNFKGQVVLVDCLTLWLTNWLLEEGAFTLESNGEGTNKKDVSIAVERGRLKLQDEFDLMVRPYNITYVFVTNEVGSGTHGATHVTRKFVDAQGWLNQYIASKANQVVHMVCGIPNILKSEFRTTRAIAKGNGDELASPVAKLEAERLDRHLSSRKIPMDKKGYFVIKAVPEEGVIVIRFMSSIVNDKGEVCDLQGNKISCGGANRPDPLMVWRCRTAKEATVQIFEEWPKVNQLELSVGHVAYVGREIQKAEYSLYQQGCGPYQQD</sequence>
<dbReference type="InterPro" id="IPR003203">
    <property type="entry name" value="CobU/CobP"/>
</dbReference>
<evidence type="ECO:0000256" key="13">
    <source>
        <dbReference type="ARBA" id="ARBA00022777"/>
    </source>
</evidence>
<dbReference type="Pfam" id="PF02283">
    <property type="entry name" value="CobU"/>
    <property type="match status" value="1"/>
</dbReference>
<dbReference type="EMBL" id="CAKOGP040001947">
    <property type="protein sequence ID" value="CAJ1957492.1"/>
    <property type="molecule type" value="Genomic_DNA"/>
</dbReference>
<evidence type="ECO:0000259" key="18">
    <source>
        <dbReference type="Pfam" id="PF14251"/>
    </source>
</evidence>
<evidence type="ECO:0000256" key="7">
    <source>
        <dbReference type="ARBA" id="ARBA00007490"/>
    </source>
</evidence>
<dbReference type="SUPFAM" id="SSF52540">
    <property type="entry name" value="P-loop containing nucleoside triphosphate hydrolases"/>
    <property type="match status" value="1"/>
</dbReference>
<comment type="pathway">
    <text evidence="5">Cofactor biosynthesis; adenosylcobalamin biosynthesis; adenosylcobalamin from cob(II)yrinate a,c-diamide: step 6/7.</text>
</comment>
<dbReference type="GO" id="GO:0005524">
    <property type="term" value="F:ATP binding"/>
    <property type="evidence" value="ECO:0007669"/>
    <property type="project" value="UniProtKB-KW"/>
</dbReference>
<dbReference type="InterPro" id="IPR025595">
    <property type="entry name" value="PterinBD-DUF4346"/>
</dbReference>
<organism evidence="19 20">
    <name type="scientific">Cylindrotheca closterium</name>
    <dbReference type="NCBI Taxonomy" id="2856"/>
    <lineage>
        <taxon>Eukaryota</taxon>
        <taxon>Sar</taxon>
        <taxon>Stramenopiles</taxon>
        <taxon>Ochrophyta</taxon>
        <taxon>Bacillariophyta</taxon>
        <taxon>Bacillariophyceae</taxon>
        <taxon>Bacillariophycidae</taxon>
        <taxon>Bacillariales</taxon>
        <taxon>Bacillariaceae</taxon>
        <taxon>Cylindrotheca</taxon>
    </lineage>
</organism>
<keyword evidence="20" id="KW-1185">Reference proteome</keyword>
<comment type="catalytic activity">
    <reaction evidence="3">
        <text>adenosylcob(III)inamide + GTP = adenosylcob(III)inamide phosphate + GDP + H(+)</text>
        <dbReference type="Rhea" id="RHEA:15765"/>
        <dbReference type="ChEBI" id="CHEBI:2480"/>
        <dbReference type="ChEBI" id="CHEBI:15378"/>
        <dbReference type="ChEBI" id="CHEBI:37565"/>
        <dbReference type="ChEBI" id="CHEBI:58189"/>
        <dbReference type="ChEBI" id="CHEBI:58502"/>
        <dbReference type="EC" id="2.7.1.156"/>
    </reaction>
</comment>
<comment type="catalytic activity">
    <reaction evidence="1">
        <text>adenosylcob(III)inamide + ATP = adenosylcob(III)inamide phosphate + ADP + H(+)</text>
        <dbReference type="Rhea" id="RHEA:15769"/>
        <dbReference type="ChEBI" id="CHEBI:2480"/>
        <dbReference type="ChEBI" id="CHEBI:15378"/>
        <dbReference type="ChEBI" id="CHEBI:30616"/>
        <dbReference type="ChEBI" id="CHEBI:58502"/>
        <dbReference type="ChEBI" id="CHEBI:456216"/>
        <dbReference type="EC" id="2.7.1.156"/>
    </reaction>
</comment>
<comment type="catalytic activity">
    <reaction evidence="2">
        <text>adenosylcob(III)inamide phosphate + GTP + H(+) = adenosylcob(III)inamide-GDP + diphosphate</text>
        <dbReference type="Rhea" id="RHEA:22712"/>
        <dbReference type="ChEBI" id="CHEBI:15378"/>
        <dbReference type="ChEBI" id="CHEBI:33019"/>
        <dbReference type="ChEBI" id="CHEBI:37565"/>
        <dbReference type="ChEBI" id="CHEBI:58502"/>
        <dbReference type="ChEBI" id="CHEBI:60487"/>
        <dbReference type="EC" id="2.7.7.62"/>
    </reaction>
</comment>
<evidence type="ECO:0000256" key="12">
    <source>
        <dbReference type="ARBA" id="ARBA00022741"/>
    </source>
</evidence>
<keyword evidence="13" id="KW-0418">Kinase</keyword>
<comment type="caution">
    <text evidence="19">The sequence shown here is derived from an EMBL/GenBank/DDBJ whole genome shotgun (WGS) entry which is preliminary data.</text>
</comment>
<name>A0AAD2FYL9_9STRA</name>
<dbReference type="Proteomes" id="UP001295423">
    <property type="component" value="Unassembled WGS sequence"/>
</dbReference>